<dbReference type="InterPro" id="IPR001594">
    <property type="entry name" value="Palmitoyltrfase_DHHC"/>
</dbReference>
<evidence type="ECO:0000256" key="4">
    <source>
        <dbReference type="ARBA" id="ARBA00022692"/>
    </source>
</evidence>
<dbReference type="PANTHER" id="PTHR22883:SF130">
    <property type="entry name" value="S-ACYLTRANSFERASE"/>
    <property type="match status" value="1"/>
</dbReference>
<feature type="compositionally biased region" description="Acidic residues" evidence="9">
    <location>
        <begin position="157"/>
        <end position="166"/>
    </location>
</feature>
<keyword evidence="5 8" id="KW-1133">Transmembrane helix</keyword>
<gene>
    <name evidence="11" type="ORF">AYBTSS11_LOCUS27204</name>
</gene>
<evidence type="ECO:0000256" key="5">
    <source>
        <dbReference type="ARBA" id="ARBA00022989"/>
    </source>
</evidence>
<feature type="region of interest" description="Disordered" evidence="9">
    <location>
        <begin position="157"/>
        <end position="181"/>
    </location>
</feature>
<dbReference type="Proteomes" id="UP001189624">
    <property type="component" value="Chromosome 9"/>
</dbReference>
<comment type="similarity">
    <text evidence="2 8">Belongs to the DHHC palmitoyltransferase family.</text>
</comment>
<comment type="caution">
    <text evidence="8">Lacks conserved residue(s) required for the propagation of feature annotation.</text>
</comment>
<dbReference type="EC" id="2.3.1.225" evidence="8"/>
<proteinExistence type="inferred from homology"/>
<dbReference type="EMBL" id="OY731406">
    <property type="protein sequence ID" value="CAJ1975108.1"/>
    <property type="molecule type" value="Genomic_DNA"/>
</dbReference>
<evidence type="ECO:0000313" key="12">
    <source>
        <dbReference type="Proteomes" id="UP001189624"/>
    </source>
</evidence>
<comment type="catalytic activity">
    <reaction evidence="8">
        <text>L-cysteinyl-[protein] + hexadecanoyl-CoA = S-hexadecanoyl-L-cysteinyl-[protein] + CoA</text>
        <dbReference type="Rhea" id="RHEA:36683"/>
        <dbReference type="Rhea" id="RHEA-COMP:10131"/>
        <dbReference type="Rhea" id="RHEA-COMP:11032"/>
        <dbReference type="ChEBI" id="CHEBI:29950"/>
        <dbReference type="ChEBI" id="CHEBI:57287"/>
        <dbReference type="ChEBI" id="CHEBI:57379"/>
        <dbReference type="ChEBI" id="CHEBI:74151"/>
        <dbReference type="EC" id="2.3.1.225"/>
    </reaction>
</comment>
<dbReference type="GO" id="GO:0019706">
    <property type="term" value="F:protein-cysteine S-palmitoyltransferase activity"/>
    <property type="evidence" value="ECO:0007669"/>
    <property type="project" value="UniProtKB-EC"/>
</dbReference>
<evidence type="ECO:0000256" key="9">
    <source>
        <dbReference type="SAM" id="MobiDB-lite"/>
    </source>
</evidence>
<evidence type="ECO:0000313" key="11">
    <source>
        <dbReference type="EMBL" id="CAJ1975108.1"/>
    </source>
</evidence>
<evidence type="ECO:0000256" key="7">
    <source>
        <dbReference type="ARBA" id="ARBA00023315"/>
    </source>
</evidence>
<dbReference type="InterPro" id="IPR039859">
    <property type="entry name" value="PFA4/ZDH16/20/ERF2-like"/>
</dbReference>
<reference evidence="11" key="1">
    <citation type="submission" date="2023-10" db="EMBL/GenBank/DDBJ databases">
        <authorList>
            <person name="Domelevo Entfellner J.-B."/>
        </authorList>
    </citation>
    <scope>NUCLEOTIDE SEQUENCE</scope>
</reference>
<comment type="domain">
    <text evidence="8">The DHHC domain is required for palmitoyltransferase activity.</text>
</comment>
<comment type="subcellular location">
    <subcellularLocation>
        <location evidence="1">Endomembrane system</location>
        <topology evidence="1">Multi-pass membrane protein</topology>
    </subcellularLocation>
</comment>
<evidence type="ECO:0000259" key="10">
    <source>
        <dbReference type="Pfam" id="PF01529"/>
    </source>
</evidence>
<dbReference type="Gramene" id="rna-AYBTSS11_LOCUS27204">
    <property type="protein sequence ID" value="CAJ1975108.1"/>
    <property type="gene ID" value="gene-AYBTSS11_LOCUS27204"/>
</dbReference>
<keyword evidence="12" id="KW-1185">Reference proteome</keyword>
<dbReference type="GO" id="GO:0005783">
    <property type="term" value="C:endoplasmic reticulum"/>
    <property type="evidence" value="ECO:0007669"/>
    <property type="project" value="TreeGrafter"/>
</dbReference>
<feature type="domain" description="Palmitoyltransferase DHHC" evidence="10">
    <location>
        <begin position="1"/>
        <end position="78"/>
    </location>
</feature>
<evidence type="ECO:0000256" key="3">
    <source>
        <dbReference type="ARBA" id="ARBA00022679"/>
    </source>
</evidence>
<keyword evidence="4 8" id="KW-0812">Transmembrane</keyword>
<accession>A0AA86T5Z9</accession>
<keyword evidence="6 8" id="KW-0472">Membrane</keyword>
<sequence>MFVFSATLLCFYVHGFCWVYIKRIMDSEEISIWKAMIKTPASIALIIYSFISVWFVGGLTVFHTYLISKNQSTYENFRYRYDEQANPYDRGVAENFREIFCSGIPQSKNKFRSKIPIPKEPADSSGRRAAESLNPVMRKIAGDLELGTPVYNEVEEDESDCEDEFINDEKIGKGSGLDDKSMDLSRMFHAEGDQREVASFQRHSLWEISSKENGR</sequence>
<organism evidence="11 12">
    <name type="scientific">Sphenostylis stenocarpa</name>
    <dbReference type="NCBI Taxonomy" id="92480"/>
    <lineage>
        <taxon>Eukaryota</taxon>
        <taxon>Viridiplantae</taxon>
        <taxon>Streptophyta</taxon>
        <taxon>Embryophyta</taxon>
        <taxon>Tracheophyta</taxon>
        <taxon>Spermatophyta</taxon>
        <taxon>Magnoliopsida</taxon>
        <taxon>eudicotyledons</taxon>
        <taxon>Gunneridae</taxon>
        <taxon>Pentapetalae</taxon>
        <taxon>rosids</taxon>
        <taxon>fabids</taxon>
        <taxon>Fabales</taxon>
        <taxon>Fabaceae</taxon>
        <taxon>Papilionoideae</taxon>
        <taxon>50 kb inversion clade</taxon>
        <taxon>NPAAA clade</taxon>
        <taxon>indigoferoid/millettioid clade</taxon>
        <taxon>Phaseoleae</taxon>
        <taxon>Sphenostylis</taxon>
    </lineage>
</organism>
<dbReference type="Pfam" id="PF01529">
    <property type="entry name" value="DHHC"/>
    <property type="match status" value="1"/>
</dbReference>
<evidence type="ECO:0000256" key="6">
    <source>
        <dbReference type="ARBA" id="ARBA00023136"/>
    </source>
</evidence>
<dbReference type="PANTHER" id="PTHR22883">
    <property type="entry name" value="ZINC FINGER DHHC DOMAIN CONTAINING PROTEIN"/>
    <property type="match status" value="1"/>
</dbReference>
<dbReference type="GO" id="GO:0005794">
    <property type="term" value="C:Golgi apparatus"/>
    <property type="evidence" value="ECO:0007669"/>
    <property type="project" value="TreeGrafter"/>
</dbReference>
<evidence type="ECO:0000256" key="2">
    <source>
        <dbReference type="ARBA" id="ARBA00008574"/>
    </source>
</evidence>
<dbReference type="AlphaFoldDB" id="A0AA86T5Z9"/>
<keyword evidence="3 8" id="KW-0808">Transferase</keyword>
<name>A0AA86T5Z9_9FABA</name>
<keyword evidence="7 8" id="KW-0012">Acyltransferase</keyword>
<evidence type="ECO:0000256" key="8">
    <source>
        <dbReference type="RuleBase" id="RU079119"/>
    </source>
</evidence>
<feature type="compositionally biased region" description="Basic and acidic residues" evidence="9">
    <location>
        <begin position="167"/>
        <end position="181"/>
    </location>
</feature>
<dbReference type="GO" id="GO:0006612">
    <property type="term" value="P:protein targeting to membrane"/>
    <property type="evidence" value="ECO:0007669"/>
    <property type="project" value="TreeGrafter"/>
</dbReference>
<feature type="transmembrane region" description="Helical" evidence="8">
    <location>
        <begin position="39"/>
        <end position="62"/>
    </location>
</feature>
<protein>
    <recommendedName>
        <fullName evidence="8">S-acyltransferase</fullName>
        <ecNumber evidence="8">2.3.1.225</ecNumber>
    </recommendedName>
    <alternativeName>
        <fullName evidence="8">Palmitoyltransferase</fullName>
    </alternativeName>
</protein>
<evidence type="ECO:0000256" key="1">
    <source>
        <dbReference type="ARBA" id="ARBA00004127"/>
    </source>
</evidence>